<protein>
    <recommendedName>
        <fullName evidence="3">Methyltransferase domain-containing protein</fullName>
    </recommendedName>
</protein>
<accession>A0ABQ6ZBJ4</accession>
<keyword evidence="2" id="KW-1185">Reference proteome</keyword>
<dbReference type="Pfam" id="PF13489">
    <property type="entry name" value="Methyltransf_23"/>
    <property type="match status" value="1"/>
</dbReference>
<evidence type="ECO:0000313" key="1">
    <source>
        <dbReference type="EMBL" id="KAF1696951.1"/>
    </source>
</evidence>
<comment type="caution">
    <text evidence="1">The sequence shown here is derived from an EMBL/GenBank/DDBJ whole genome shotgun (WGS) entry which is preliminary data.</text>
</comment>
<dbReference type="InterPro" id="IPR029063">
    <property type="entry name" value="SAM-dependent_MTases_sf"/>
</dbReference>
<dbReference type="RefSeq" id="WP_162408423.1">
    <property type="nucleotide sequence ID" value="NZ_PDWN01000002.1"/>
</dbReference>
<dbReference type="SUPFAM" id="SSF53335">
    <property type="entry name" value="S-adenosyl-L-methionine-dependent methyltransferases"/>
    <property type="match status" value="1"/>
</dbReference>
<name>A0ABQ6ZBJ4_9GAMM</name>
<dbReference type="Proteomes" id="UP000788419">
    <property type="component" value="Unassembled WGS sequence"/>
</dbReference>
<evidence type="ECO:0008006" key="3">
    <source>
        <dbReference type="Google" id="ProtNLM"/>
    </source>
</evidence>
<proteinExistence type="predicted"/>
<reference evidence="1 2" key="1">
    <citation type="submission" date="2017-10" db="EMBL/GenBank/DDBJ databases">
        <title>Whole genome sequencing of members of genus Pseudoxanthomonas.</title>
        <authorList>
            <person name="Kumar S."/>
            <person name="Bansal K."/>
            <person name="Kaur A."/>
            <person name="Patil P."/>
            <person name="Sharma S."/>
            <person name="Patil P.B."/>
        </authorList>
    </citation>
    <scope>NUCLEOTIDE SEQUENCE [LARGE SCALE GENOMIC DNA]</scope>
    <source>
        <strain evidence="1 2">DSM 17801</strain>
    </source>
</reference>
<evidence type="ECO:0000313" key="2">
    <source>
        <dbReference type="Proteomes" id="UP000788419"/>
    </source>
</evidence>
<organism evidence="1 2">
    <name type="scientific">Pseudoxanthomonas daejeonensis</name>
    <dbReference type="NCBI Taxonomy" id="266062"/>
    <lineage>
        <taxon>Bacteria</taxon>
        <taxon>Pseudomonadati</taxon>
        <taxon>Pseudomonadota</taxon>
        <taxon>Gammaproteobacteria</taxon>
        <taxon>Lysobacterales</taxon>
        <taxon>Lysobacteraceae</taxon>
        <taxon>Pseudoxanthomonas</taxon>
    </lineage>
</organism>
<sequence length="270" mass="30793">MGYEIDLLQELRRDVLLRHVHRDHRVIEVGAFYRPTILPGEAQTIFADYYGTDELQSQAGAQGVNRQVAPVTIRLAEQELWEAFRGRVDWIVANHVLEHLVDPFRWLKQIEPCLNEGGAVFITLPDKRFSFDHARTDTAFAHFVADYLFGGEKSLPEHCVDAGLLYDGSRVGGETVDPSPRLDPGFIEHAIKSHHPGMHVHVFQGPTFRSRVLEPFLALGWLGYELAEYGEIPQLGEFYFILRRTDVPNNRRPAADWLFFARSQDSVGDQ</sequence>
<gene>
    <name evidence="1" type="ORF">CSC65_02630</name>
</gene>
<dbReference type="Gene3D" id="3.40.50.150">
    <property type="entry name" value="Vaccinia Virus protein VP39"/>
    <property type="match status" value="1"/>
</dbReference>
<dbReference type="EMBL" id="PDWN01000002">
    <property type="protein sequence ID" value="KAF1696951.1"/>
    <property type="molecule type" value="Genomic_DNA"/>
</dbReference>